<dbReference type="InterPro" id="IPR029058">
    <property type="entry name" value="AB_hydrolase_fold"/>
</dbReference>
<dbReference type="PANTHER" id="PTHR21357:SF4">
    <property type="entry name" value="FAM172 FAMILY PROTEIN HOMOLOG CG10038"/>
    <property type="match status" value="1"/>
</dbReference>
<dbReference type="Gene3D" id="3.40.50.1820">
    <property type="entry name" value="alpha/beta hydrolase"/>
    <property type="match status" value="1"/>
</dbReference>
<dbReference type="Proteomes" id="UP000193642">
    <property type="component" value="Unassembled WGS sequence"/>
</dbReference>
<gene>
    <name evidence="2" type="ORF">BCR33DRAFT_782756</name>
</gene>
<dbReference type="GO" id="GO:0005634">
    <property type="term" value="C:nucleus"/>
    <property type="evidence" value="ECO:0007669"/>
    <property type="project" value="TreeGrafter"/>
</dbReference>
<dbReference type="OrthoDB" id="421951at2759"/>
<evidence type="ECO:0000313" key="3">
    <source>
        <dbReference type="Proteomes" id="UP000193642"/>
    </source>
</evidence>
<dbReference type="Pfam" id="PF22749">
    <property type="entry name" value="Arb2"/>
    <property type="match status" value="1"/>
</dbReference>
<accession>A0A1Y2CKV0</accession>
<comment type="caution">
    <text evidence="2">The sequence shown here is derived from an EMBL/GenBank/DDBJ whole genome shotgun (WGS) entry which is preliminary data.</text>
</comment>
<dbReference type="PANTHER" id="PTHR21357">
    <property type="entry name" value="FAM172 FAMILY PROTEIN HOMOLOG CG10038"/>
    <property type="match status" value="1"/>
</dbReference>
<sequence>MLAPSNSLAELGYTVNAHYHLVKLDGSPYVYNVDPSDRAFNQAHYEAIGDVLTEWIVEQLQSVHGLERVSVPVDAVTGEETSFVLMSPGALVSEKPLMLLIPGFAIQVGQWARKIVINESVYKGSMLEYVERAHKSGYNVLIFNSNENRGKESGKAIRGSVSAEEHVKYVWNELASKAKTDRVVVVAHSYGGLCIMKLLAALEKQGSSASAKIKRVALTDSVHSIGGLEETGKGGKITVNFVASNKELGTELGPDGFGVSRVSAGTGQHEQTTVTAIDLVFKHLSH</sequence>
<dbReference type="GO" id="GO:0035197">
    <property type="term" value="F:siRNA binding"/>
    <property type="evidence" value="ECO:0007669"/>
    <property type="project" value="TreeGrafter"/>
</dbReference>
<reference evidence="2 3" key="1">
    <citation type="submission" date="2016-07" db="EMBL/GenBank/DDBJ databases">
        <title>Pervasive Adenine N6-methylation of Active Genes in Fungi.</title>
        <authorList>
            <consortium name="DOE Joint Genome Institute"/>
            <person name="Mondo S.J."/>
            <person name="Dannebaum R.O."/>
            <person name="Kuo R.C."/>
            <person name="Labutti K."/>
            <person name="Haridas S."/>
            <person name="Kuo A."/>
            <person name="Salamov A."/>
            <person name="Ahrendt S.R."/>
            <person name="Lipzen A."/>
            <person name="Sullivan W."/>
            <person name="Andreopoulos W.B."/>
            <person name="Clum A."/>
            <person name="Lindquist E."/>
            <person name="Daum C."/>
            <person name="Ramamoorthy G.K."/>
            <person name="Gryganskyi A."/>
            <person name="Culley D."/>
            <person name="Magnuson J.K."/>
            <person name="James T.Y."/>
            <person name="O'Malley M.A."/>
            <person name="Stajich J.E."/>
            <person name="Spatafora J.W."/>
            <person name="Visel A."/>
            <person name="Grigoriev I.V."/>
        </authorList>
    </citation>
    <scope>NUCLEOTIDE SEQUENCE [LARGE SCALE GENOMIC DNA]</scope>
    <source>
        <strain evidence="2 3">JEL800</strain>
    </source>
</reference>
<dbReference type="SUPFAM" id="SSF53474">
    <property type="entry name" value="alpha/beta-Hydrolases"/>
    <property type="match status" value="1"/>
</dbReference>
<keyword evidence="3" id="KW-1185">Reference proteome</keyword>
<proteinExistence type="predicted"/>
<protein>
    <recommendedName>
        <fullName evidence="1">Arb2 domain-containing protein</fullName>
    </recommendedName>
</protein>
<organism evidence="2 3">
    <name type="scientific">Rhizoclosmatium globosum</name>
    <dbReference type="NCBI Taxonomy" id="329046"/>
    <lineage>
        <taxon>Eukaryota</taxon>
        <taxon>Fungi</taxon>
        <taxon>Fungi incertae sedis</taxon>
        <taxon>Chytridiomycota</taxon>
        <taxon>Chytridiomycota incertae sedis</taxon>
        <taxon>Chytridiomycetes</taxon>
        <taxon>Chytridiales</taxon>
        <taxon>Chytriomycetaceae</taxon>
        <taxon>Rhizoclosmatium</taxon>
    </lineage>
</organism>
<dbReference type="GO" id="GO:0031048">
    <property type="term" value="P:regulatory ncRNA-mediated heterochromatin formation"/>
    <property type="evidence" value="ECO:0007669"/>
    <property type="project" value="TreeGrafter"/>
</dbReference>
<name>A0A1Y2CKV0_9FUNG</name>
<feature type="domain" description="Arb2" evidence="1">
    <location>
        <begin position="6"/>
        <end position="226"/>
    </location>
</feature>
<dbReference type="AlphaFoldDB" id="A0A1Y2CKV0"/>
<dbReference type="InterPro" id="IPR048263">
    <property type="entry name" value="Arb2"/>
</dbReference>
<dbReference type="InterPro" id="IPR053858">
    <property type="entry name" value="Arb2_dom"/>
</dbReference>
<evidence type="ECO:0000259" key="1">
    <source>
        <dbReference type="Pfam" id="PF22749"/>
    </source>
</evidence>
<evidence type="ECO:0000313" key="2">
    <source>
        <dbReference type="EMBL" id="ORY47651.1"/>
    </source>
</evidence>
<dbReference type="EMBL" id="MCGO01000013">
    <property type="protein sequence ID" value="ORY47651.1"/>
    <property type="molecule type" value="Genomic_DNA"/>
</dbReference>